<feature type="transmembrane region" description="Helical" evidence="1">
    <location>
        <begin position="6"/>
        <end position="25"/>
    </location>
</feature>
<reference evidence="2 3" key="1">
    <citation type="submission" date="2024-05" db="EMBL/GenBank/DDBJ databases">
        <authorList>
            <person name="Wallberg A."/>
        </authorList>
    </citation>
    <scope>NUCLEOTIDE SEQUENCE [LARGE SCALE GENOMIC DNA]</scope>
</reference>
<evidence type="ECO:0008006" key="4">
    <source>
        <dbReference type="Google" id="ProtNLM"/>
    </source>
</evidence>
<dbReference type="EMBL" id="CAXKWB010127104">
    <property type="protein sequence ID" value="CAL4240367.1"/>
    <property type="molecule type" value="Genomic_DNA"/>
</dbReference>
<protein>
    <recommendedName>
        <fullName evidence="4">Gustatory receptor</fullName>
    </recommendedName>
</protein>
<accession>A0AAV2SUS0</accession>
<gene>
    <name evidence="2" type="ORF">MNOR_LOCUS40586</name>
</gene>
<evidence type="ECO:0000313" key="3">
    <source>
        <dbReference type="Proteomes" id="UP001497623"/>
    </source>
</evidence>
<dbReference type="Proteomes" id="UP001497623">
    <property type="component" value="Unassembled WGS sequence"/>
</dbReference>
<keyword evidence="1" id="KW-0812">Transmembrane</keyword>
<evidence type="ECO:0000256" key="1">
    <source>
        <dbReference type="SAM" id="Phobius"/>
    </source>
</evidence>
<sequence>VYSSRIFWRCVMFLVTVTSNLYMLVNTAGNMRLISIEMIHISLIPFIAAAGQILPFFTLCCKADRVYSQSMSINTFVKNLQGRQDISMRGQIVLQAISQRLDARPALIGIGSVGNLNTSVMVTFMNVIFTYLVIIYQTKPAEEGVDQA</sequence>
<proteinExistence type="predicted"/>
<keyword evidence="1" id="KW-0472">Membrane</keyword>
<organism evidence="2 3">
    <name type="scientific">Meganyctiphanes norvegica</name>
    <name type="common">Northern krill</name>
    <name type="synonym">Thysanopoda norvegica</name>
    <dbReference type="NCBI Taxonomy" id="48144"/>
    <lineage>
        <taxon>Eukaryota</taxon>
        <taxon>Metazoa</taxon>
        <taxon>Ecdysozoa</taxon>
        <taxon>Arthropoda</taxon>
        <taxon>Crustacea</taxon>
        <taxon>Multicrustacea</taxon>
        <taxon>Malacostraca</taxon>
        <taxon>Eumalacostraca</taxon>
        <taxon>Eucarida</taxon>
        <taxon>Euphausiacea</taxon>
        <taxon>Euphausiidae</taxon>
        <taxon>Meganyctiphanes</taxon>
    </lineage>
</organism>
<comment type="caution">
    <text evidence="2">The sequence shown here is derived from an EMBL/GenBank/DDBJ whole genome shotgun (WGS) entry which is preliminary data.</text>
</comment>
<feature type="non-terminal residue" evidence="2">
    <location>
        <position position="1"/>
    </location>
</feature>
<name>A0AAV2SUS0_MEGNR</name>
<evidence type="ECO:0000313" key="2">
    <source>
        <dbReference type="EMBL" id="CAL4240367.1"/>
    </source>
</evidence>
<feature type="transmembrane region" description="Helical" evidence="1">
    <location>
        <begin position="37"/>
        <end position="57"/>
    </location>
</feature>
<dbReference type="AlphaFoldDB" id="A0AAV2SUS0"/>
<keyword evidence="1" id="KW-1133">Transmembrane helix</keyword>
<keyword evidence="3" id="KW-1185">Reference proteome</keyword>